<dbReference type="EMBL" id="CP003811">
    <property type="protein sequence ID" value="AIQ89856.1"/>
    <property type="molecule type" value="Genomic_DNA"/>
</dbReference>
<dbReference type="STRING" id="693986.MOC_2101"/>
<proteinExistence type="inferred from homology"/>
<dbReference type="InterPro" id="IPR046358">
    <property type="entry name" value="Flagellin_C"/>
</dbReference>
<evidence type="ECO:0000259" key="4">
    <source>
        <dbReference type="Pfam" id="PF00669"/>
    </source>
</evidence>
<name>A0A089NPK6_9HYPH</name>
<comment type="subcellular location">
    <subcellularLocation>
        <location evidence="3">Secreted</location>
    </subcellularLocation>
    <subcellularLocation>
        <location evidence="3">Bacterial flagellum</location>
    </subcellularLocation>
</comment>
<dbReference type="Proteomes" id="UP000029492">
    <property type="component" value="Chromosome"/>
</dbReference>
<evidence type="ECO:0000256" key="3">
    <source>
        <dbReference type="RuleBase" id="RU362073"/>
    </source>
</evidence>
<protein>
    <recommendedName>
        <fullName evidence="3">Flagellin</fullName>
    </recommendedName>
</protein>
<accession>A0A089NPK6</accession>
<keyword evidence="6" id="KW-0282">Flagellum</keyword>
<feature type="domain" description="Flagellin N-terminal" evidence="4">
    <location>
        <begin position="6"/>
        <end position="141"/>
    </location>
</feature>
<organism evidence="6 7">
    <name type="scientific">Methylobacterium oryzae CBMB20</name>
    <dbReference type="NCBI Taxonomy" id="693986"/>
    <lineage>
        <taxon>Bacteria</taxon>
        <taxon>Pseudomonadati</taxon>
        <taxon>Pseudomonadota</taxon>
        <taxon>Alphaproteobacteria</taxon>
        <taxon>Hyphomicrobiales</taxon>
        <taxon>Methylobacteriaceae</taxon>
        <taxon>Methylobacterium</taxon>
    </lineage>
</organism>
<dbReference type="InterPro" id="IPR001029">
    <property type="entry name" value="Flagellin_N"/>
</dbReference>
<sequence length="351" mass="37431">MKTSYISTATLWNSPRAGAARLEAEIAKANAEMVQGGRYADVGLELGHRTGTDINLRQEVDDLKAQQSRNNITGLRVSGTYDALTQIRTDSESFLALVTPGKLFSSNGAETVKEASSRLSALIAHLNSAVAGQFLFSGIDTDRRPIADTQSVPPAAAKLAFAQAFQAAFGFAPGTLPAATNITATQMQAFLDGPASALFADPQWGATWSGASNVNILSELAGGETAETSVNANVQAVRQLAMLYTVGSEIGLTSLAPSTQSIVYDKMRDLASHAAFNLTQIQASVGIVQSRMKAADNLLDSKIKFLTLGYSNLESVDLAELRTRQENLKADLQVSYSLTSEMRRISLIDYV</sequence>
<keyword evidence="7" id="KW-1185">Reference proteome</keyword>
<comment type="similarity">
    <text evidence="1 3">Belongs to the bacterial flagellin family.</text>
</comment>
<evidence type="ECO:0000256" key="1">
    <source>
        <dbReference type="ARBA" id="ARBA00005709"/>
    </source>
</evidence>
<dbReference type="HOGENOM" id="CLU_066395_0_0_5"/>
<keyword evidence="6" id="KW-0966">Cell projection</keyword>
<dbReference type="SUPFAM" id="SSF64518">
    <property type="entry name" value="Phase 1 flagellin"/>
    <property type="match status" value="1"/>
</dbReference>
<dbReference type="Pfam" id="PF00669">
    <property type="entry name" value="Flagellin_N"/>
    <property type="match status" value="1"/>
</dbReference>
<dbReference type="Gene3D" id="1.20.1330.10">
    <property type="entry name" value="f41 fragment of flagellin, N-terminal domain"/>
    <property type="match status" value="1"/>
</dbReference>
<dbReference type="KEGG" id="mor:MOC_2101"/>
<keyword evidence="2 3" id="KW-0975">Bacterial flagellum</keyword>
<gene>
    <name evidence="6" type="primary">flgL</name>
    <name evidence="6" type="ORF">MOC_2101</name>
</gene>
<keyword evidence="3" id="KW-0964">Secreted</keyword>
<evidence type="ECO:0000259" key="5">
    <source>
        <dbReference type="Pfam" id="PF00700"/>
    </source>
</evidence>
<reference evidence="6 7" key="1">
    <citation type="journal article" date="2014" name="PLoS ONE">
        <title>Genome Information of Methylobacterium oryzae, a Plant-Probiotic Methylotroph in the Phyllosphere.</title>
        <authorList>
            <person name="Kwak M.J."/>
            <person name="Jeong H."/>
            <person name="Madhaiyan M."/>
            <person name="Lee Y."/>
            <person name="Sa T.M."/>
            <person name="Oh T.K."/>
            <person name="Kim J.F."/>
        </authorList>
    </citation>
    <scope>NUCLEOTIDE SEQUENCE [LARGE SCALE GENOMIC DNA]</scope>
    <source>
        <strain evidence="6 7">CBMB20</strain>
    </source>
</reference>
<dbReference type="AlphaFoldDB" id="A0A089NPK6"/>
<dbReference type="RefSeq" id="WP_043756865.1">
    <property type="nucleotide sequence ID" value="NZ_CP003811.1"/>
</dbReference>
<evidence type="ECO:0000313" key="7">
    <source>
        <dbReference type="Proteomes" id="UP000029492"/>
    </source>
</evidence>
<feature type="domain" description="Flagellin C-terminal" evidence="5">
    <location>
        <begin position="273"/>
        <end position="350"/>
    </location>
</feature>
<evidence type="ECO:0000256" key="2">
    <source>
        <dbReference type="ARBA" id="ARBA00023143"/>
    </source>
</evidence>
<dbReference type="eggNOG" id="COG1344">
    <property type="taxonomic scope" value="Bacteria"/>
</dbReference>
<comment type="function">
    <text evidence="3">Flagellin is the subunit protein which polymerizes to form the filaments of bacterial flagella.</text>
</comment>
<dbReference type="NCBIfam" id="NF004669">
    <property type="entry name" value="PRK06008.1"/>
    <property type="match status" value="1"/>
</dbReference>
<keyword evidence="6" id="KW-0969">Cilium</keyword>
<dbReference type="Pfam" id="PF00700">
    <property type="entry name" value="Flagellin_C"/>
    <property type="match status" value="1"/>
</dbReference>
<evidence type="ECO:0000313" key="6">
    <source>
        <dbReference type="EMBL" id="AIQ89856.1"/>
    </source>
</evidence>